<name>A0A0F4LVK6_9LACO</name>
<dbReference type="Proteomes" id="UP000033682">
    <property type="component" value="Unassembled WGS sequence"/>
</dbReference>
<keyword evidence="3 4" id="KW-0732">Signal</keyword>
<dbReference type="InterPro" id="IPR000914">
    <property type="entry name" value="SBP_5_dom"/>
</dbReference>
<comment type="caution">
    <text evidence="6">The sequence shown here is derived from an EMBL/GenBank/DDBJ whole genome shotgun (WGS) entry which is preliminary data.</text>
</comment>
<protein>
    <submittedName>
        <fullName evidence="6">Oligopeptide ABC transporter substrate binding protein</fullName>
    </submittedName>
</protein>
<dbReference type="GO" id="GO:1904680">
    <property type="term" value="F:peptide transmembrane transporter activity"/>
    <property type="evidence" value="ECO:0007669"/>
    <property type="project" value="TreeGrafter"/>
</dbReference>
<reference evidence="6 7" key="1">
    <citation type="submission" date="2015-01" db="EMBL/GenBank/DDBJ databases">
        <title>Comparative genomics of the lactic acid bacteria isolated from the honey bee gut.</title>
        <authorList>
            <person name="Ellegaard K.M."/>
            <person name="Tamarit D."/>
            <person name="Javelind E."/>
            <person name="Olofsson T."/>
            <person name="Andersson S.G."/>
            <person name="Vasquez A."/>
        </authorList>
    </citation>
    <scope>NUCLEOTIDE SEQUENCE [LARGE SCALE GENOMIC DNA]</scope>
    <source>
        <strain evidence="6 7">Hma11</strain>
    </source>
</reference>
<dbReference type="Gene3D" id="3.40.190.10">
    <property type="entry name" value="Periplasmic binding protein-like II"/>
    <property type="match status" value="1"/>
</dbReference>
<evidence type="ECO:0000256" key="1">
    <source>
        <dbReference type="ARBA" id="ARBA00005695"/>
    </source>
</evidence>
<dbReference type="Gene3D" id="3.10.105.10">
    <property type="entry name" value="Dipeptide-binding Protein, Domain 3"/>
    <property type="match status" value="1"/>
</dbReference>
<gene>
    <name evidence="6" type="primary">oppA</name>
    <name evidence="6" type="ORF">JF72_08390</name>
</gene>
<dbReference type="GO" id="GO:0015833">
    <property type="term" value="P:peptide transport"/>
    <property type="evidence" value="ECO:0007669"/>
    <property type="project" value="TreeGrafter"/>
</dbReference>
<dbReference type="GO" id="GO:0043190">
    <property type="term" value="C:ATP-binding cassette (ABC) transporter complex"/>
    <property type="evidence" value="ECO:0007669"/>
    <property type="project" value="InterPro"/>
</dbReference>
<sequence>MNKSKILRSVGLVSAGALTLVACGKSNNTANDENAKTASKFPQAVPEKEAKQGGTLKYAIKTDTPFTGIFSDELSTTAIDSSVAEPGEESLFDTDDSYKITNKGPATFKLDRKAKTITITVKKGVKWSDGKQVNAKDLEYPYEILANKKTKAQRYSSQFEEIVGMKEYHDGKAKTISGIEMPDGESGRTVVLHFKEMKPGMLYSGNGYFWESAAPYHYLKDIPFDKLQSSDQIRKKPMFFGPFKVQKIVRGQSVTWIPNKYYWRGEPKLAKIVSQVVSDNSISQSIKSNKFDVTEVVNSQWNEVKDTKNVNFVAQIPRSYHYLGFKVGKWDDKQGKNVTNPKAKMNNKALRQAMGYAMNVSSVDQHYTSGLSFRIPTLIPAQFGDYYDKSAKGYDYNLKKANQLLDKAGYKKKGKWRVQPNGKPLTINFLAMTGSSVQEPTVQNYIQQWQKVGLNVKLVGGRLSEFNSFYDKIQNDNPQVDVFMAGWSLASEPSPAALYGETSPMNYTRFVTPKNNKLLKEIDSPKSFNHSYRVDKFHEWQDYMNDEAYVIPLDNSYKVIAVNKKITGYSTNPSENSNGHQLWYKVGFTK</sequence>
<dbReference type="PROSITE" id="PS51257">
    <property type="entry name" value="PROKAR_LIPOPROTEIN"/>
    <property type="match status" value="1"/>
</dbReference>
<keyword evidence="2" id="KW-0813">Transport</keyword>
<evidence type="ECO:0000259" key="5">
    <source>
        <dbReference type="Pfam" id="PF00496"/>
    </source>
</evidence>
<keyword evidence="7" id="KW-1185">Reference proteome</keyword>
<dbReference type="EMBL" id="JXLG01000005">
    <property type="protein sequence ID" value="KJY61546.1"/>
    <property type="molecule type" value="Genomic_DNA"/>
</dbReference>
<dbReference type="Pfam" id="PF00496">
    <property type="entry name" value="SBP_bac_5"/>
    <property type="match status" value="1"/>
</dbReference>
<dbReference type="RefSeq" id="WP_046307117.1">
    <property type="nucleotide sequence ID" value="NZ_KQ034000.1"/>
</dbReference>
<organism evidence="6 7">
    <name type="scientific">Lactobacillus apis</name>
    <dbReference type="NCBI Taxonomy" id="303541"/>
    <lineage>
        <taxon>Bacteria</taxon>
        <taxon>Bacillati</taxon>
        <taxon>Bacillota</taxon>
        <taxon>Bacilli</taxon>
        <taxon>Lactobacillales</taxon>
        <taxon>Lactobacillaceae</taxon>
        <taxon>Lactobacillus</taxon>
    </lineage>
</organism>
<dbReference type="InterPro" id="IPR039424">
    <property type="entry name" value="SBP_5"/>
</dbReference>
<evidence type="ECO:0000256" key="2">
    <source>
        <dbReference type="ARBA" id="ARBA00022448"/>
    </source>
</evidence>
<evidence type="ECO:0000256" key="3">
    <source>
        <dbReference type="ARBA" id="ARBA00022729"/>
    </source>
</evidence>
<feature type="domain" description="Solute-binding protein family 5" evidence="5">
    <location>
        <begin position="111"/>
        <end position="500"/>
    </location>
</feature>
<dbReference type="PIRSF" id="PIRSF002741">
    <property type="entry name" value="MppA"/>
    <property type="match status" value="1"/>
</dbReference>
<evidence type="ECO:0000313" key="7">
    <source>
        <dbReference type="Proteomes" id="UP000033682"/>
    </source>
</evidence>
<dbReference type="STRING" id="303541.JF72_08390"/>
<feature type="chain" id="PRO_5039308744" evidence="4">
    <location>
        <begin position="23"/>
        <end position="590"/>
    </location>
</feature>
<dbReference type="PANTHER" id="PTHR30290:SF9">
    <property type="entry name" value="OLIGOPEPTIDE-BINDING PROTEIN APPA"/>
    <property type="match status" value="1"/>
</dbReference>
<proteinExistence type="inferred from homology"/>
<feature type="signal peptide" evidence="4">
    <location>
        <begin position="1"/>
        <end position="22"/>
    </location>
</feature>
<evidence type="ECO:0000256" key="4">
    <source>
        <dbReference type="SAM" id="SignalP"/>
    </source>
</evidence>
<dbReference type="GO" id="GO:0042597">
    <property type="term" value="C:periplasmic space"/>
    <property type="evidence" value="ECO:0007669"/>
    <property type="project" value="UniProtKB-ARBA"/>
</dbReference>
<dbReference type="CDD" id="cd08510">
    <property type="entry name" value="PBP2_Lactococcal_OppA_like"/>
    <property type="match status" value="1"/>
</dbReference>
<dbReference type="PATRIC" id="fig|303541.3.peg.997"/>
<accession>A0A0F4LVK6</accession>
<dbReference type="PANTHER" id="PTHR30290">
    <property type="entry name" value="PERIPLASMIC BINDING COMPONENT OF ABC TRANSPORTER"/>
    <property type="match status" value="1"/>
</dbReference>
<comment type="similarity">
    <text evidence="1">Belongs to the bacterial solute-binding protein 5 family.</text>
</comment>
<dbReference type="InterPro" id="IPR030678">
    <property type="entry name" value="Peptide/Ni-bd"/>
</dbReference>
<dbReference type="SUPFAM" id="SSF53850">
    <property type="entry name" value="Periplasmic binding protein-like II"/>
    <property type="match status" value="1"/>
</dbReference>
<dbReference type="HOGENOM" id="CLU_017028_8_0_9"/>
<dbReference type="AlphaFoldDB" id="A0A0F4LVK6"/>
<evidence type="ECO:0000313" key="6">
    <source>
        <dbReference type="EMBL" id="KJY61546.1"/>
    </source>
</evidence>